<proteinExistence type="predicted"/>
<name>A0A645DU16_9ZZZZ</name>
<organism evidence="1">
    <name type="scientific">bioreactor metagenome</name>
    <dbReference type="NCBI Taxonomy" id="1076179"/>
    <lineage>
        <taxon>unclassified sequences</taxon>
        <taxon>metagenomes</taxon>
        <taxon>ecological metagenomes</taxon>
    </lineage>
</organism>
<dbReference type="AlphaFoldDB" id="A0A645DU16"/>
<accession>A0A645DU16</accession>
<comment type="caution">
    <text evidence="1">The sequence shown here is derived from an EMBL/GenBank/DDBJ whole genome shotgun (WGS) entry which is preliminary data.</text>
</comment>
<gene>
    <name evidence="1" type="ORF">SDC9_139217</name>
</gene>
<dbReference type="EMBL" id="VSSQ01039068">
    <property type="protein sequence ID" value="MPM92083.1"/>
    <property type="molecule type" value="Genomic_DNA"/>
</dbReference>
<sequence length="66" mass="7356">MKNKLIALLLGIEGINNIQLEFKDASGKDLGDEIKAKPNERIKLLGNEKISEIDNLGPRKIDIDIK</sequence>
<protein>
    <submittedName>
        <fullName evidence="1">Uncharacterized protein</fullName>
    </submittedName>
</protein>
<reference evidence="1" key="1">
    <citation type="submission" date="2019-08" db="EMBL/GenBank/DDBJ databases">
        <authorList>
            <person name="Kucharzyk K."/>
            <person name="Murdoch R.W."/>
            <person name="Higgins S."/>
            <person name="Loffler F."/>
        </authorList>
    </citation>
    <scope>NUCLEOTIDE SEQUENCE</scope>
</reference>
<evidence type="ECO:0000313" key="1">
    <source>
        <dbReference type="EMBL" id="MPM92083.1"/>
    </source>
</evidence>